<comment type="similarity">
    <text evidence="1 2">Belongs to the arylamine N-acetyltransferase family.</text>
</comment>
<dbReference type="Pfam" id="PF00797">
    <property type="entry name" value="Acetyltransf_2"/>
    <property type="match status" value="1"/>
</dbReference>
<reference evidence="3 4" key="2">
    <citation type="journal article" date="2008" name="BMC Genomics">
        <title>Architecture of thermal adaptation in an Exiguobacterium sibiricum strain isolated from 3 million year old permafrost: a genome and transcriptome approach.</title>
        <authorList>
            <person name="Rodrigues D.F."/>
            <person name="Ivanova N."/>
            <person name="He Z."/>
            <person name="Huebner M."/>
            <person name="Zhou J."/>
            <person name="Tiedje J.M."/>
        </authorList>
    </citation>
    <scope>NUCLEOTIDE SEQUENCE [LARGE SCALE GENOMIC DNA]</scope>
    <source>
        <strain evidence="4">DSM 17290 / CIP 109462 / JCM 13490 / 255-15</strain>
    </source>
</reference>
<dbReference type="HOGENOM" id="CLU_049918_4_0_9"/>
<dbReference type="SUPFAM" id="SSF54001">
    <property type="entry name" value="Cysteine proteinases"/>
    <property type="match status" value="1"/>
</dbReference>
<keyword evidence="3" id="KW-0808">Transferase</keyword>
<evidence type="ECO:0000256" key="1">
    <source>
        <dbReference type="ARBA" id="ARBA00006547"/>
    </source>
</evidence>
<dbReference type="InterPro" id="IPR001447">
    <property type="entry name" value="Arylamine_N-AcTrfase"/>
</dbReference>
<protein>
    <submittedName>
        <fullName evidence="3">N-acetyltransferase</fullName>
    </submittedName>
</protein>
<dbReference type="Proteomes" id="UP000001681">
    <property type="component" value="Chromosome"/>
</dbReference>
<dbReference type="EMBL" id="CP001022">
    <property type="protein sequence ID" value="ACB60867.1"/>
    <property type="molecule type" value="Genomic_DNA"/>
</dbReference>
<reference evidence="4" key="3">
    <citation type="submission" date="2008-04" db="EMBL/GenBank/DDBJ databases">
        <title>Complete sequence of chromosome of Exiguobacterium sibiricum 255-15.</title>
        <authorList>
            <consortium name="US DOE Joint Genome Institute"/>
            <person name="Copeland A."/>
            <person name="Lucas S."/>
            <person name="Lapidus A."/>
            <person name="Glavina del Rio T."/>
            <person name="Dalin E."/>
            <person name="Tice H."/>
            <person name="Bruce D."/>
            <person name="Goodwin L."/>
            <person name="Pitluck S."/>
            <person name="Kiss H."/>
            <person name="Chertkov O."/>
            <person name="Monk C."/>
            <person name="Brettin T."/>
            <person name="Detter J.C."/>
            <person name="Han C."/>
            <person name="Kuske C.R."/>
            <person name="Schmutz J."/>
            <person name="Larimer F."/>
            <person name="Land M."/>
            <person name="Hauser L."/>
            <person name="Kyrpides N."/>
            <person name="Mikhailova N."/>
            <person name="Vishnivetskaya T."/>
            <person name="Rodrigues D.F."/>
            <person name="Gilichinsky D."/>
            <person name="Tiedje J."/>
            <person name="Richardson P."/>
        </authorList>
    </citation>
    <scope>NUCLEOTIDE SEQUENCE [LARGE SCALE GENOMIC DNA]</scope>
    <source>
        <strain evidence="4">DSM 17290 / CIP 109462 / JCM 13490 / 255-15</strain>
    </source>
</reference>
<dbReference type="InterPro" id="IPR053710">
    <property type="entry name" value="Arylamine_NAT_domain_sf"/>
</dbReference>
<dbReference type="Gene3D" id="3.30.2140.20">
    <property type="match status" value="1"/>
</dbReference>
<name>B1YFU0_EXIS2</name>
<gene>
    <name evidence="3" type="ordered locus">Exig_1397</name>
</gene>
<evidence type="ECO:0000313" key="3">
    <source>
        <dbReference type="EMBL" id="ACB60867.1"/>
    </source>
</evidence>
<proteinExistence type="inferred from homology"/>
<dbReference type="PRINTS" id="PR01543">
    <property type="entry name" value="ANATRNSFRASE"/>
</dbReference>
<reference evidence="3 4" key="1">
    <citation type="journal article" date="2006" name="Extremophiles">
        <title>Characterization of Exiguobacterium isolates from the Siberian permafrost. Description of Exiguobacterium sibiricum sp. nov.</title>
        <authorList>
            <person name="Rodrigues D.F."/>
            <person name="Goris J."/>
            <person name="Vishnivetskaya T."/>
            <person name="Gilichinsky D."/>
            <person name="Thomashow M.F."/>
            <person name="Tiedje J.M."/>
        </authorList>
    </citation>
    <scope>NUCLEOTIDE SEQUENCE [LARGE SCALE GENOMIC DNA]</scope>
    <source>
        <strain evidence="4">DSM 17290 / CIP 109462 / JCM 13490 / 255-15</strain>
    </source>
</reference>
<accession>B1YFU0</accession>
<organism evidence="3 4">
    <name type="scientific">Exiguobacterium sibiricum (strain DSM 17290 / CCUG 55495 / CIP 109462 / JCM 13490 / 255-15)</name>
    <dbReference type="NCBI Taxonomy" id="262543"/>
    <lineage>
        <taxon>Bacteria</taxon>
        <taxon>Bacillati</taxon>
        <taxon>Bacillota</taxon>
        <taxon>Bacilli</taxon>
        <taxon>Bacillales</taxon>
        <taxon>Bacillales Family XII. Incertae Sedis</taxon>
        <taxon>Exiguobacterium</taxon>
    </lineage>
</organism>
<dbReference type="PANTHER" id="PTHR11786">
    <property type="entry name" value="N-HYDROXYARYLAMINE O-ACETYLTRANSFERASE"/>
    <property type="match status" value="1"/>
</dbReference>
<dbReference type="STRING" id="262543.Exig_1397"/>
<dbReference type="GO" id="GO:0016407">
    <property type="term" value="F:acetyltransferase activity"/>
    <property type="evidence" value="ECO:0007669"/>
    <property type="project" value="InterPro"/>
</dbReference>
<dbReference type="eggNOG" id="COG2162">
    <property type="taxonomic scope" value="Bacteria"/>
</dbReference>
<keyword evidence="4" id="KW-1185">Reference proteome</keyword>
<dbReference type="AlphaFoldDB" id="B1YFU0"/>
<sequence length="263" mass="29445">MESSIKGGIVLSTFIKDVAGRIHYPLGHTLTFADLPALLEAFAYHLAFDNQAVLEKESVPFDQNRLRQTFIERQAGGVCYDLNHLLYEVLRIKGFDVSLLKATVFDQENDVWSATGPTHVAVLLSHQEQTYLVDTGFGVNLALRPIPLTGETITSPSGSYRIAPNGAGYQLEMLRTGQDDEFVIGYHFYTQQTIEPAALSDMEQIIQEHPASPFNKRSLLAIRKADGHRILTRQALTTWTEGKKTIQPVTSDDQYAAFKHDFF</sequence>
<evidence type="ECO:0000256" key="2">
    <source>
        <dbReference type="RuleBase" id="RU003452"/>
    </source>
</evidence>
<dbReference type="KEGG" id="esi:Exig_1397"/>
<dbReference type="PANTHER" id="PTHR11786:SF0">
    <property type="entry name" value="ARYLAMINE N-ACETYLTRANSFERASE 4-RELATED"/>
    <property type="match status" value="1"/>
</dbReference>
<evidence type="ECO:0000313" key="4">
    <source>
        <dbReference type="Proteomes" id="UP000001681"/>
    </source>
</evidence>
<dbReference type="OrthoDB" id="7181050at2"/>
<dbReference type="InterPro" id="IPR038765">
    <property type="entry name" value="Papain-like_cys_pep_sf"/>
</dbReference>